<name>A0A6P3VP55_CLUHA</name>
<protein>
    <submittedName>
        <fullName evidence="5 6">RCC1-like G exchanging factor-like protein</fullName>
    </submittedName>
</protein>
<sequence>MALVCIRLSVRQRFPLNCRGYATPSSVPKRRETKNDNPIFQYVSQNKKPNDKVFVWGFSYTGALGIPSFVVPDSGRKKPRKYQLTPYRLDTTEKISSAACGYGFTLLASSTSDVIKLWGMGLNKDSQLGYQRTQHDKHKSYDYVLEPSPVALPLAKPQQTRVVQVSCGRAHSLVLTDSEGVFSMGNNAYGQCGRKTVEDEVYSGSHTVHQIEGFDSKIIQVACGQDHSLFLSEMGTVYACGWGADGQTGLGHYNKVSCPVMVMGDLAGVKVQQVTSYGDCSLAVSADGQVFGWGNSEYLQLASVTEGTQLSSPRQLPLEGVGKVQQAACGGTQVAILNDQGEVFVWGFGILGKGPNLSESSTPEKLPPTLFGRSEFKPDVKVTRIHCGLNYFAAITSLGELYVWGKNVRGCLGIGRPDDQYFPWHVTVPGHVVDVACGVDHMVAMVKSLI</sequence>
<proteinExistence type="predicted"/>
<dbReference type="Pfam" id="PF00415">
    <property type="entry name" value="RCC1"/>
    <property type="match status" value="1"/>
</dbReference>
<dbReference type="RefSeq" id="XP_031427379.1">
    <property type="nucleotide sequence ID" value="XM_031571519.2"/>
</dbReference>
<feature type="repeat" description="RCC1" evidence="2">
    <location>
        <begin position="288"/>
        <end position="340"/>
    </location>
</feature>
<feature type="repeat" description="RCC1" evidence="2">
    <location>
        <begin position="399"/>
        <end position="448"/>
    </location>
</feature>
<feature type="repeat" description="RCC1" evidence="2">
    <location>
        <begin position="235"/>
        <end position="287"/>
    </location>
</feature>
<evidence type="ECO:0000256" key="2">
    <source>
        <dbReference type="PROSITE-ProRule" id="PRU00235"/>
    </source>
</evidence>
<dbReference type="InterPro" id="IPR009091">
    <property type="entry name" value="RCC1/BLIP-II"/>
</dbReference>
<dbReference type="PROSITE" id="PS50012">
    <property type="entry name" value="RCC1_3"/>
    <property type="match status" value="6"/>
</dbReference>
<keyword evidence="1" id="KW-0677">Repeat</keyword>
<feature type="repeat" description="RCC1" evidence="2">
    <location>
        <begin position="113"/>
        <end position="178"/>
    </location>
</feature>
<dbReference type="PANTHER" id="PTHR46337:SF1">
    <property type="entry name" value="RCC1-LIKE G EXCHANGING FACTOR-LIKE PROTEIN"/>
    <property type="match status" value="1"/>
</dbReference>
<dbReference type="RefSeq" id="XP_012677448.1">
    <property type="nucleotide sequence ID" value="XM_012821994.3"/>
</dbReference>
<dbReference type="Pfam" id="PF25390">
    <property type="entry name" value="WD40_RLD"/>
    <property type="match status" value="1"/>
</dbReference>
<dbReference type="GO" id="GO:0019843">
    <property type="term" value="F:rRNA binding"/>
    <property type="evidence" value="ECO:0007669"/>
    <property type="project" value="TreeGrafter"/>
</dbReference>
<dbReference type="Gene3D" id="2.130.10.30">
    <property type="entry name" value="Regulator of chromosome condensation 1/beta-lactamase-inhibitor protein II"/>
    <property type="match status" value="2"/>
</dbReference>
<dbReference type="Proteomes" id="UP000515152">
    <property type="component" value="Chromosome 8"/>
</dbReference>
<reference evidence="5 6" key="1">
    <citation type="submission" date="2025-04" db="UniProtKB">
        <authorList>
            <consortium name="RefSeq"/>
        </authorList>
    </citation>
    <scope>IDENTIFICATION</scope>
</reference>
<dbReference type="PRINTS" id="PR00633">
    <property type="entry name" value="RCCNDNSATION"/>
</dbReference>
<dbReference type="GeneID" id="105895371"/>
<evidence type="ECO:0000313" key="4">
    <source>
        <dbReference type="Proteomes" id="UP000515152"/>
    </source>
</evidence>
<dbReference type="InterPro" id="IPR000408">
    <property type="entry name" value="Reg_chr_condens"/>
</dbReference>
<dbReference type="GO" id="GO:0005743">
    <property type="term" value="C:mitochondrial inner membrane"/>
    <property type="evidence" value="ECO:0007669"/>
    <property type="project" value="TreeGrafter"/>
</dbReference>
<dbReference type="PROSITE" id="PS00626">
    <property type="entry name" value="RCC1_2"/>
    <property type="match status" value="1"/>
</dbReference>
<dbReference type="SUPFAM" id="SSF50985">
    <property type="entry name" value="RCC1/BLIP-II"/>
    <property type="match status" value="1"/>
</dbReference>
<dbReference type="CTD" id="81554"/>
<evidence type="ECO:0000313" key="5">
    <source>
        <dbReference type="RefSeq" id="XP_012677448.1"/>
    </source>
</evidence>
<dbReference type="InterPro" id="IPR058923">
    <property type="entry name" value="RCC1-like_dom"/>
</dbReference>
<dbReference type="GeneTree" id="ENSGT00940000157317"/>
<dbReference type="OrthoDB" id="70707at2759"/>
<feature type="domain" description="RCC1-like" evidence="3">
    <location>
        <begin position="51"/>
        <end position="331"/>
    </location>
</feature>
<dbReference type="InterPro" id="IPR053035">
    <property type="entry name" value="Mitochondrial_GEF_domain"/>
</dbReference>
<feature type="repeat" description="RCC1" evidence="2">
    <location>
        <begin position="51"/>
        <end position="111"/>
    </location>
</feature>
<evidence type="ECO:0000313" key="6">
    <source>
        <dbReference type="RefSeq" id="XP_031427379.1"/>
    </source>
</evidence>
<dbReference type="GO" id="GO:0070131">
    <property type="term" value="P:positive regulation of mitochondrial translation"/>
    <property type="evidence" value="ECO:0007669"/>
    <property type="project" value="TreeGrafter"/>
</dbReference>
<evidence type="ECO:0000256" key="1">
    <source>
        <dbReference type="ARBA" id="ARBA00022737"/>
    </source>
</evidence>
<keyword evidence="4" id="KW-1185">Reference proteome</keyword>
<dbReference type="GO" id="GO:0005085">
    <property type="term" value="F:guanyl-nucleotide exchange factor activity"/>
    <property type="evidence" value="ECO:0007669"/>
    <property type="project" value="TreeGrafter"/>
</dbReference>
<accession>A0A6P3VP55</accession>
<dbReference type="PANTHER" id="PTHR46337">
    <property type="entry name" value="RCC1-LIKE G EXCHANGING FACTOR-LIKE PROTEIN"/>
    <property type="match status" value="1"/>
</dbReference>
<evidence type="ECO:0000259" key="3">
    <source>
        <dbReference type="Pfam" id="PF25390"/>
    </source>
</evidence>
<dbReference type="AlphaFoldDB" id="A0A6P3VP55"/>
<organism evidence="4 5">
    <name type="scientific">Clupea harengus</name>
    <name type="common">Atlantic herring</name>
    <dbReference type="NCBI Taxonomy" id="7950"/>
    <lineage>
        <taxon>Eukaryota</taxon>
        <taxon>Metazoa</taxon>
        <taxon>Chordata</taxon>
        <taxon>Craniata</taxon>
        <taxon>Vertebrata</taxon>
        <taxon>Euteleostomi</taxon>
        <taxon>Actinopterygii</taxon>
        <taxon>Neopterygii</taxon>
        <taxon>Teleostei</taxon>
        <taxon>Clupei</taxon>
        <taxon>Clupeiformes</taxon>
        <taxon>Clupeoidei</taxon>
        <taxon>Clupeidae</taxon>
        <taxon>Clupea</taxon>
    </lineage>
</organism>
<dbReference type="KEGG" id="char:105895371"/>
<gene>
    <name evidence="5 6" type="primary">rcc1l</name>
</gene>
<feature type="repeat" description="RCC1" evidence="2">
    <location>
        <begin position="179"/>
        <end position="234"/>
    </location>
</feature>